<feature type="compositionally biased region" description="Polar residues" evidence="1">
    <location>
        <begin position="39"/>
        <end position="48"/>
    </location>
</feature>
<dbReference type="EMBL" id="CSAE01000028">
    <property type="protein sequence ID" value="COV08115.1"/>
    <property type="molecule type" value="Genomic_DNA"/>
</dbReference>
<evidence type="ECO:0000256" key="1">
    <source>
        <dbReference type="SAM" id="MobiDB-lite"/>
    </source>
</evidence>
<name>A0A0U0TA69_MYCTX</name>
<organism evidence="2 3">
    <name type="scientific">Mycobacterium tuberculosis</name>
    <dbReference type="NCBI Taxonomy" id="1773"/>
    <lineage>
        <taxon>Bacteria</taxon>
        <taxon>Bacillati</taxon>
        <taxon>Actinomycetota</taxon>
        <taxon>Actinomycetes</taxon>
        <taxon>Mycobacteriales</taxon>
        <taxon>Mycobacteriaceae</taxon>
        <taxon>Mycobacterium</taxon>
        <taxon>Mycobacterium tuberculosis complex</taxon>
    </lineage>
</organism>
<proteinExistence type="predicted"/>
<evidence type="ECO:0000313" key="2">
    <source>
        <dbReference type="EMBL" id="COV08115.1"/>
    </source>
</evidence>
<accession>A0A0U0TA69</accession>
<dbReference type="AlphaFoldDB" id="A0A0U0TA69"/>
<feature type="region of interest" description="Disordered" evidence="1">
    <location>
        <begin position="30"/>
        <end position="64"/>
    </location>
</feature>
<protein>
    <submittedName>
        <fullName evidence="2">Uncharacterized protein</fullName>
    </submittedName>
</protein>
<evidence type="ECO:0000313" key="3">
    <source>
        <dbReference type="Proteomes" id="UP000038802"/>
    </source>
</evidence>
<gene>
    <name evidence="2" type="ORF">ERS007703_00466</name>
</gene>
<sequence length="64" mass="6869">MTRVCRPGTCRAPLRRLASTAARMSLTNVDLPEPETPVTEVSTPSGKDTSIPRKLCSRAPTTVS</sequence>
<dbReference type="Proteomes" id="UP000038802">
    <property type="component" value="Unassembled WGS sequence"/>
</dbReference>
<reference evidence="3" key="1">
    <citation type="submission" date="2015-03" db="EMBL/GenBank/DDBJ databases">
        <authorList>
            <consortium name="Pathogen Informatics"/>
        </authorList>
    </citation>
    <scope>NUCLEOTIDE SEQUENCE [LARGE SCALE GENOMIC DNA]</scope>
    <source>
        <strain evidence="3">K00500041</strain>
    </source>
</reference>